<dbReference type="PANTHER" id="PTHR42784">
    <property type="entry name" value="PYRANOSE 2-OXIDASE"/>
    <property type="match status" value="1"/>
</dbReference>
<dbReference type="AlphaFoldDB" id="A0A2U1EXE2"/>
<evidence type="ECO:0000256" key="5">
    <source>
        <dbReference type="ARBA" id="ARBA00023002"/>
    </source>
</evidence>
<evidence type="ECO:0000313" key="10">
    <source>
        <dbReference type="Proteomes" id="UP000245639"/>
    </source>
</evidence>
<protein>
    <submittedName>
        <fullName evidence="9">Choline dehydrogenase-like flavoprotein</fullName>
    </submittedName>
</protein>
<dbReference type="Pfam" id="PF05199">
    <property type="entry name" value="GMC_oxred_C"/>
    <property type="match status" value="1"/>
</dbReference>
<dbReference type="PANTHER" id="PTHR42784:SF1">
    <property type="entry name" value="PYRANOSE 2-OXIDASE"/>
    <property type="match status" value="1"/>
</dbReference>
<dbReference type="InterPro" id="IPR051473">
    <property type="entry name" value="P2Ox-like"/>
</dbReference>
<keyword evidence="5" id="KW-0560">Oxidoreductase</keyword>
<evidence type="ECO:0000256" key="3">
    <source>
        <dbReference type="ARBA" id="ARBA00022630"/>
    </source>
</evidence>
<evidence type="ECO:0000259" key="8">
    <source>
        <dbReference type="Pfam" id="PF05199"/>
    </source>
</evidence>
<dbReference type="GO" id="GO:0016614">
    <property type="term" value="F:oxidoreductase activity, acting on CH-OH group of donors"/>
    <property type="evidence" value="ECO:0007669"/>
    <property type="project" value="InterPro"/>
</dbReference>
<proteinExistence type="inferred from homology"/>
<evidence type="ECO:0000259" key="7">
    <source>
        <dbReference type="Pfam" id="PF01494"/>
    </source>
</evidence>
<keyword evidence="10" id="KW-1185">Reference proteome</keyword>
<name>A0A2U1EXE2_9PSEU</name>
<comment type="cofactor">
    <cofactor evidence="1">
        <name>FAD</name>
        <dbReference type="ChEBI" id="CHEBI:57692"/>
    </cofactor>
</comment>
<dbReference type="Gene3D" id="3.50.50.60">
    <property type="entry name" value="FAD/NAD(P)-binding domain"/>
    <property type="match status" value="2"/>
</dbReference>
<dbReference type="OrthoDB" id="9798604at2"/>
<organism evidence="9 10">
    <name type="scientific">Actinomycetospora cinnamomea</name>
    <dbReference type="NCBI Taxonomy" id="663609"/>
    <lineage>
        <taxon>Bacteria</taxon>
        <taxon>Bacillati</taxon>
        <taxon>Actinomycetota</taxon>
        <taxon>Actinomycetes</taxon>
        <taxon>Pseudonocardiales</taxon>
        <taxon>Pseudonocardiaceae</taxon>
        <taxon>Actinomycetospora</taxon>
    </lineage>
</organism>
<dbReference type="PRINTS" id="PR00420">
    <property type="entry name" value="RNGMNOXGNASE"/>
</dbReference>
<dbReference type="InterPro" id="IPR002938">
    <property type="entry name" value="FAD-bd"/>
</dbReference>
<keyword evidence="4" id="KW-0274">FAD</keyword>
<sequence>MLLDVPALPHGSTLSADVAIVGAGPAGIVTALELGAAGVDVLLVESGATTFDAAAQRLGDAATYDPERHAPLALATRRQVGGTSTIWGGRCVPYDPVDFDDRAVTGLDAAAGWPLDHSDIEPYYGRACAWLRCGRPVFDVGAVPGAPAQLVPGLVDGDICSTTLERWSLPLDLGLAYRDELRRSRTVRLAPGLTCTRIVCFPGSGRADHLECANPGGRRITVRARRFVVAGGGLGGTRLLMASESPFGGRLGDHSGHLGRWYMAHIEGIVAEAVFTTPASATVQGFETDVDGSFVRRRISFTREFQHAQGLPNIVAWLANPELPDPSHRSGPLSAVYLALRSPLGRLLAPDAQRLCLTGVDLPGTPYRGAPPGPIGRHLANIVREPRATAELVGDLGVRRLLRRPGGPPGFFPRRPDNRYPLQYHGEHLPQRESLVDLSRERDPLGMPRLDIDVRFSDADVEGVVRAHRFWDDHLRGAGVGYLNYLDEDVAAGVRRQLGAGFHQCGTTRMSARPEDGVVDADLAVHGVPNVFVASSSAFPTSSQANSTFLIVAMAVRLAAHLRRLGEATGGLEVDAGAPSGQGAERRPCPQAAVPRGNR</sequence>
<keyword evidence="3" id="KW-0285">Flavoprotein</keyword>
<dbReference type="Pfam" id="PF01494">
    <property type="entry name" value="FAD_binding_3"/>
    <property type="match status" value="1"/>
</dbReference>
<dbReference type="InterPro" id="IPR007867">
    <property type="entry name" value="GMC_OxRtase_C"/>
</dbReference>
<feature type="domain" description="Glucose-methanol-choline oxidoreductase C-terminal" evidence="8">
    <location>
        <begin position="430"/>
        <end position="555"/>
    </location>
</feature>
<evidence type="ECO:0000256" key="1">
    <source>
        <dbReference type="ARBA" id="ARBA00001974"/>
    </source>
</evidence>
<evidence type="ECO:0000256" key="4">
    <source>
        <dbReference type="ARBA" id="ARBA00022827"/>
    </source>
</evidence>
<dbReference type="SUPFAM" id="SSF51905">
    <property type="entry name" value="FAD/NAD(P)-binding domain"/>
    <property type="match status" value="1"/>
</dbReference>
<feature type="domain" description="FAD-binding" evidence="7">
    <location>
        <begin position="16"/>
        <end position="51"/>
    </location>
</feature>
<evidence type="ECO:0000256" key="2">
    <source>
        <dbReference type="ARBA" id="ARBA00010790"/>
    </source>
</evidence>
<dbReference type="EMBL" id="QEKW01000017">
    <property type="protein sequence ID" value="PVZ04595.1"/>
    <property type="molecule type" value="Genomic_DNA"/>
</dbReference>
<dbReference type="InterPro" id="IPR036188">
    <property type="entry name" value="FAD/NAD-bd_sf"/>
</dbReference>
<comment type="caution">
    <text evidence="9">The sequence shown here is derived from an EMBL/GenBank/DDBJ whole genome shotgun (WGS) entry which is preliminary data.</text>
</comment>
<reference evidence="9 10" key="1">
    <citation type="submission" date="2018-04" db="EMBL/GenBank/DDBJ databases">
        <title>Genomic Encyclopedia of Type Strains, Phase IV (KMG-IV): sequencing the most valuable type-strain genomes for metagenomic binning, comparative biology and taxonomic classification.</title>
        <authorList>
            <person name="Goeker M."/>
        </authorList>
    </citation>
    <scope>NUCLEOTIDE SEQUENCE [LARGE SCALE GENOMIC DNA]</scope>
    <source>
        <strain evidence="9 10">DSM 45771</strain>
    </source>
</reference>
<dbReference type="RefSeq" id="WP_116710586.1">
    <property type="nucleotide sequence ID" value="NZ_QEKW01000017.1"/>
</dbReference>
<gene>
    <name evidence="9" type="ORF">C8D89_11748</name>
</gene>
<dbReference type="GO" id="GO:0071949">
    <property type="term" value="F:FAD binding"/>
    <property type="evidence" value="ECO:0007669"/>
    <property type="project" value="InterPro"/>
</dbReference>
<accession>A0A2U1EXE2</accession>
<evidence type="ECO:0000256" key="6">
    <source>
        <dbReference type="SAM" id="MobiDB-lite"/>
    </source>
</evidence>
<evidence type="ECO:0000313" key="9">
    <source>
        <dbReference type="EMBL" id="PVZ04595.1"/>
    </source>
</evidence>
<feature type="region of interest" description="Disordered" evidence="6">
    <location>
        <begin position="571"/>
        <end position="599"/>
    </location>
</feature>
<comment type="similarity">
    <text evidence="2">Belongs to the GMC oxidoreductase family.</text>
</comment>
<dbReference type="Proteomes" id="UP000245639">
    <property type="component" value="Unassembled WGS sequence"/>
</dbReference>